<sequence>MAFQPGHKKIPGSGMKKGQKISETAENRQFNRQIFLPLVDEAAQTLLDVMRDTQAPHTARIAAANSILDRALGKPRQEVEHSGDAAQPLEIMIRHFSDEVPNSVVSTELDDQPRII</sequence>
<evidence type="ECO:0000256" key="1">
    <source>
        <dbReference type="SAM" id="MobiDB-lite"/>
    </source>
</evidence>
<accession>A0ABU6CUL2</accession>
<reference evidence="2 3" key="2">
    <citation type="submission" date="2024-01" db="EMBL/GenBank/DDBJ databases">
        <authorList>
            <person name="Xie X."/>
        </authorList>
    </citation>
    <scope>NUCLEOTIDE SEQUENCE [LARGE SCALE GENOMIC DNA]</scope>
    <source>
        <strain evidence="2">SCUT-1</strain>
    </source>
</reference>
<reference evidence="3" key="1">
    <citation type="submission" date="2023-07" db="EMBL/GenBank/DDBJ databases">
        <title>The carbon used by Thiothrix.</title>
        <authorList>
            <person name="Chen L."/>
        </authorList>
    </citation>
    <scope>NUCLEOTIDE SEQUENCE [LARGE SCALE GENOMIC DNA]</scope>
</reference>
<dbReference type="Proteomes" id="UP001308005">
    <property type="component" value="Unassembled WGS sequence"/>
</dbReference>
<proteinExistence type="predicted"/>
<feature type="region of interest" description="Disordered" evidence="1">
    <location>
        <begin position="1"/>
        <end position="26"/>
    </location>
</feature>
<organism evidence="2 3">
    <name type="scientific">Candidatus Thiothrix phosphatis</name>
    <dbReference type="NCBI Taxonomy" id="3112415"/>
    <lineage>
        <taxon>Bacteria</taxon>
        <taxon>Pseudomonadati</taxon>
        <taxon>Pseudomonadota</taxon>
        <taxon>Gammaproteobacteria</taxon>
        <taxon>Thiotrichales</taxon>
        <taxon>Thiotrichaceae</taxon>
        <taxon>Thiothrix</taxon>
    </lineage>
</organism>
<name>A0ABU6CUL2_9GAMM</name>
<gene>
    <name evidence="2" type="ORF">VSS37_05945</name>
</gene>
<feature type="compositionally biased region" description="Basic residues" evidence="1">
    <location>
        <begin position="1"/>
        <end position="10"/>
    </location>
</feature>
<evidence type="ECO:0000313" key="2">
    <source>
        <dbReference type="EMBL" id="MEB4590514.1"/>
    </source>
</evidence>
<evidence type="ECO:0000313" key="3">
    <source>
        <dbReference type="Proteomes" id="UP001308005"/>
    </source>
</evidence>
<keyword evidence="3" id="KW-1185">Reference proteome</keyword>
<dbReference type="EMBL" id="JAYMYJ010000046">
    <property type="protein sequence ID" value="MEB4590514.1"/>
    <property type="molecule type" value="Genomic_DNA"/>
</dbReference>
<comment type="caution">
    <text evidence="2">The sequence shown here is derived from an EMBL/GenBank/DDBJ whole genome shotgun (WGS) entry which is preliminary data.</text>
</comment>
<dbReference type="RefSeq" id="WP_324693855.1">
    <property type="nucleotide sequence ID" value="NZ_JAYMYJ010000046.1"/>
</dbReference>
<protein>
    <submittedName>
        <fullName evidence="2">Uncharacterized protein</fullName>
    </submittedName>
</protein>